<dbReference type="Proteomes" id="UP001440984">
    <property type="component" value="Unassembled WGS sequence"/>
</dbReference>
<name>A0ABV0LQ61_9PSEU</name>
<feature type="region of interest" description="Disordered" evidence="1">
    <location>
        <begin position="223"/>
        <end position="358"/>
    </location>
</feature>
<evidence type="ECO:0000313" key="3">
    <source>
        <dbReference type="Proteomes" id="UP001440984"/>
    </source>
</evidence>
<feature type="compositionally biased region" description="Polar residues" evidence="1">
    <location>
        <begin position="281"/>
        <end position="296"/>
    </location>
</feature>
<keyword evidence="3" id="KW-1185">Reference proteome</keyword>
<accession>A0ABV0LQ61</accession>
<organism evidence="2 3">
    <name type="scientific">Amycolatopsis melonis</name>
    <dbReference type="NCBI Taxonomy" id="3156488"/>
    <lineage>
        <taxon>Bacteria</taxon>
        <taxon>Bacillati</taxon>
        <taxon>Actinomycetota</taxon>
        <taxon>Actinomycetes</taxon>
        <taxon>Pseudonocardiales</taxon>
        <taxon>Pseudonocardiaceae</taxon>
        <taxon>Amycolatopsis</taxon>
    </lineage>
</organism>
<evidence type="ECO:0000256" key="1">
    <source>
        <dbReference type="SAM" id="MobiDB-lite"/>
    </source>
</evidence>
<comment type="caution">
    <text evidence="2">The sequence shown here is derived from an EMBL/GenBank/DDBJ whole genome shotgun (WGS) entry which is preliminary data.</text>
</comment>
<evidence type="ECO:0000313" key="2">
    <source>
        <dbReference type="EMBL" id="MEQ0564462.1"/>
    </source>
</evidence>
<feature type="compositionally biased region" description="Low complexity" evidence="1">
    <location>
        <begin position="329"/>
        <end position="350"/>
    </location>
</feature>
<sequence length="358" mass="38253">MSPNSDTDRVRDVLKAVRRGTEMVCSNLSVDALAVTQEPAHQMPARVIRRALLAATAGQADPRGLRIRGARITGQLDLTHAYPAIGLGLINCAFDQGIELQDAHLPWLSLTGSHVPQLIADRMQTDGVLKLDTGFHVVGSHSRGAVCLVAAHIRGQLDMSGAHLVNQSGLALGDPHTYGTGTQGSSMNAAGDRLQETARATALALPGTDHGYPFTEHLDVYKVPARSSSSSPTTRRTRSSRSSANPNTLARKSAAMPPSHQAATSTNGTGSRWGPVPASPSAWSPTRCRTPTTWLSNGCRDATAPVPSERPPRRTMEPTLPLFDEEPARPLANRLRPRSWKTSSGKTTSWPRTPRSAA</sequence>
<feature type="compositionally biased region" description="Polar residues" evidence="1">
    <location>
        <begin position="261"/>
        <end position="270"/>
    </location>
</feature>
<protein>
    <submittedName>
        <fullName evidence="2">Uncharacterized protein</fullName>
    </submittedName>
</protein>
<gene>
    <name evidence="2" type="ORF">ABJI51_35755</name>
</gene>
<proteinExistence type="predicted"/>
<dbReference type="EMBL" id="JBDZYD010000015">
    <property type="protein sequence ID" value="MEQ0564462.1"/>
    <property type="molecule type" value="Genomic_DNA"/>
</dbReference>
<reference evidence="2 3" key="1">
    <citation type="submission" date="2024-05" db="EMBL/GenBank/DDBJ databases">
        <authorList>
            <person name="Zhao H."/>
            <person name="Xu Y."/>
            <person name="Lin S."/>
            <person name="Spain J.C."/>
            <person name="Zhou N.-Y."/>
        </authorList>
    </citation>
    <scope>NUCLEOTIDE SEQUENCE [LARGE SCALE GENOMIC DNA]</scope>
    <source>
        <strain evidence="2 3">NEAU-NG30</strain>
    </source>
</reference>